<dbReference type="GO" id="GO:0003700">
    <property type="term" value="F:DNA-binding transcription factor activity"/>
    <property type="evidence" value="ECO:0007669"/>
    <property type="project" value="InterPro"/>
</dbReference>
<dbReference type="PANTHER" id="PTHR30204:SF69">
    <property type="entry name" value="MERR-FAMILY TRANSCRIPTIONAL REGULATOR"/>
    <property type="match status" value="1"/>
</dbReference>
<dbReference type="EMBL" id="DXCH01000276">
    <property type="protein sequence ID" value="HIZ08289.1"/>
    <property type="molecule type" value="Genomic_DNA"/>
</dbReference>
<keyword evidence="2" id="KW-0805">Transcription regulation</keyword>
<gene>
    <name evidence="6" type="ORF">IAA08_10195</name>
</gene>
<comment type="caution">
    <text evidence="6">The sequence shown here is derived from an EMBL/GenBank/DDBJ whole genome shotgun (WGS) entry which is preliminary data.</text>
</comment>
<dbReference type="InterPro" id="IPR011256">
    <property type="entry name" value="Reg_factor_effector_dom_sf"/>
</dbReference>
<dbReference type="Proteomes" id="UP000824024">
    <property type="component" value="Unassembled WGS sequence"/>
</dbReference>
<dbReference type="Pfam" id="PF06445">
    <property type="entry name" value="GyrI-like"/>
    <property type="match status" value="1"/>
</dbReference>
<keyword evidence="1" id="KW-0678">Repressor</keyword>
<dbReference type="CDD" id="cd01107">
    <property type="entry name" value="HTH_BmrR"/>
    <property type="match status" value="1"/>
</dbReference>
<evidence type="ECO:0000256" key="1">
    <source>
        <dbReference type="ARBA" id="ARBA00022491"/>
    </source>
</evidence>
<keyword evidence="4" id="KW-0804">Transcription</keyword>
<dbReference type="SMART" id="SM00422">
    <property type="entry name" value="HTH_MERR"/>
    <property type="match status" value="1"/>
</dbReference>
<reference evidence="6" key="1">
    <citation type="journal article" date="2021" name="PeerJ">
        <title>Extensive microbial diversity within the chicken gut microbiome revealed by metagenomics and culture.</title>
        <authorList>
            <person name="Gilroy R."/>
            <person name="Ravi A."/>
            <person name="Getino M."/>
            <person name="Pursley I."/>
            <person name="Horton D.L."/>
            <person name="Alikhan N.F."/>
            <person name="Baker D."/>
            <person name="Gharbi K."/>
            <person name="Hall N."/>
            <person name="Watson M."/>
            <person name="Adriaenssens E.M."/>
            <person name="Foster-Nyarko E."/>
            <person name="Jarju S."/>
            <person name="Secka A."/>
            <person name="Antonio M."/>
            <person name="Oren A."/>
            <person name="Chaudhuri R.R."/>
            <person name="La Ragione R."/>
            <person name="Hildebrand F."/>
            <person name="Pallen M.J."/>
        </authorList>
    </citation>
    <scope>NUCLEOTIDE SEQUENCE</scope>
    <source>
        <strain evidence="6">CHK192-9172</strain>
    </source>
</reference>
<sequence>MNHLFSIGEVSKYQNISKQTLIFYDKIGLFRPAYVDPDNGYRYYSAGQIDYLDTILIMKKIGFSLSEIKEHMQHYTIDSSLTALKKQLSVIDQQIRQLRLIRSRVQHRCEQMEQAKSHRKKENLVIMEEMDVPYILTHDVEKPYTLTEISIATKQCFADSFRKNLPVYLQSGVIVPLAHIRNGHYTAATKVFLPIEKTDKADNIQQLPAGTCVSIYHVGDYLSIARSYQKLLDYCETHSLEIISDSYEFCINDYLTSRDEEEYITKIMFYVRPLES</sequence>
<proteinExistence type="predicted"/>
<dbReference type="InterPro" id="IPR000551">
    <property type="entry name" value="MerR-type_HTH_dom"/>
</dbReference>
<dbReference type="AlphaFoldDB" id="A0A9D2IGD1"/>
<feature type="domain" description="HTH merR-type" evidence="5">
    <location>
        <begin position="4"/>
        <end position="74"/>
    </location>
</feature>
<dbReference type="InterPro" id="IPR009061">
    <property type="entry name" value="DNA-bd_dom_put_sf"/>
</dbReference>
<reference evidence="6" key="2">
    <citation type="submission" date="2021-04" db="EMBL/GenBank/DDBJ databases">
        <authorList>
            <person name="Gilroy R."/>
        </authorList>
    </citation>
    <scope>NUCLEOTIDE SEQUENCE</scope>
    <source>
        <strain evidence="6">CHK192-9172</strain>
    </source>
</reference>
<evidence type="ECO:0000256" key="3">
    <source>
        <dbReference type="ARBA" id="ARBA00023125"/>
    </source>
</evidence>
<dbReference type="Gene3D" id="1.10.1660.10">
    <property type="match status" value="1"/>
</dbReference>
<name>A0A9D2IGD1_9FIRM</name>
<keyword evidence="3" id="KW-0238">DNA-binding</keyword>
<dbReference type="PANTHER" id="PTHR30204">
    <property type="entry name" value="REDOX-CYCLING DRUG-SENSING TRANSCRIPTIONAL ACTIVATOR SOXR"/>
    <property type="match status" value="1"/>
</dbReference>
<dbReference type="InterPro" id="IPR029442">
    <property type="entry name" value="GyrI-like"/>
</dbReference>
<evidence type="ECO:0000256" key="4">
    <source>
        <dbReference type="ARBA" id="ARBA00023163"/>
    </source>
</evidence>
<evidence type="ECO:0000313" key="6">
    <source>
        <dbReference type="EMBL" id="HIZ08289.1"/>
    </source>
</evidence>
<dbReference type="InterPro" id="IPR047057">
    <property type="entry name" value="MerR_fam"/>
</dbReference>
<dbReference type="Pfam" id="PF13411">
    <property type="entry name" value="MerR_1"/>
    <property type="match status" value="1"/>
</dbReference>
<organism evidence="6 7">
    <name type="scientific">Candidatus Eubacterium avistercoris</name>
    <dbReference type="NCBI Taxonomy" id="2838567"/>
    <lineage>
        <taxon>Bacteria</taxon>
        <taxon>Bacillati</taxon>
        <taxon>Bacillota</taxon>
        <taxon>Clostridia</taxon>
        <taxon>Eubacteriales</taxon>
        <taxon>Eubacteriaceae</taxon>
        <taxon>Eubacterium</taxon>
    </lineage>
</organism>
<dbReference type="PROSITE" id="PS50937">
    <property type="entry name" value="HTH_MERR_2"/>
    <property type="match status" value="1"/>
</dbReference>
<protein>
    <submittedName>
        <fullName evidence="6">MerR family transcriptional regulator</fullName>
    </submittedName>
</protein>
<evidence type="ECO:0000256" key="2">
    <source>
        <dbReference type="ARBA" id="ARBA00023015"/>
    </source>
</evidence>
<dbReference type="SUPFAM" id="SSF55136">
    <property type="entry name" value="Probable bacterial effector-binding domain"/>
    <property type="match status" value="1"/>
</dbReference>
<evidence type="ECO:0000313" key="7">
    <source>
        <dbReference type="Proteomes" id="UP000824024"/>
    </source>
</evidence>
<evidence type="ECO:0000259" key="5">
    <source>
        <dbReference type="PROSITE" id="PS50937"/>
    </source>
</evidence>
<dbReference type="Gene3D" id="3.20.80.10">
    <property type="entry name" value="Regulatory factor, effector binding domain"/>
    <property type="match status" value="1"/>
</dbReference>
<dbReference type="SUPFAM" id="SSF46955">
    <property type="entry name" value="Putative DNA-binding domain"/>
    <property type="match status" value="1"/>
</dbReference>
<accession>A0A9D2IGD1</accession>
<dbReference type="GO" id="GO:0003677">
    <property type="term" value="F:DNA binding"/>
    <property type="evidence" value="ECO:0007669"/>
    <property type="project" value="UniProtKB-KW"/>
</dbReference>